<dbReference type="OrthoDB" id="6138663at2759"/>
<dbReference type="EMBL" id="BEZZ01000384">
    <property type="protein sequence ID" value="GCC31714.1"/>
    <property type="molecule type" value="Genomic_DNA"/>
</dbReference>
<dbReference type="OMA" id="NVKHWIR"/>
<dbReference type="GO" id="GO:0006044">
    <property type="term" value="P:N-acetylglucosamine metabolic process"/>
    <property type="evidence" value="ECO:0007669"/>
    <property type="project" value="TreeGrafter"/>
</dbReference>
<dbReference type="AlphaFoldDB" id="A0A401SMS0"/>
<organism evidence="4 5">
    <name type="scientific">Chiloscyllium punctatum</name>
    <name type="common">Brownbanded bambooshark</name>
    <name type="synonym">Hemiscyllium punctatum</name>
    <dbReference type="NCBI Taxonomy" id="137246"/>
    <lineage>
        <taxon>Eukaryota</taxon>
        <taxon>Metazoa</taxon>
        <taxon>Chordata</taxon>
        <taxon>Craniata</taxon>
        <taxon>Vertebrata</taxon>
        <taxon>Chondrichthyes</taxon>
        <taxon>Elasmobranchii</taxon>
        <taxon>Galeomorphii</taxon>
        <taxon>Galeoidea</taxon>
        <taxon>Orectolobiformes</taxon>
        <taxon>Hemiscylliidae</taxon>
        <taxon>Chiloscyllium</taxon>
    </lineage>
</organism>
<name>A0A401SMS0_CHIPU</name>
<sequence>MTGHRFRAMECSWKAVLLLVVASLTIQYTAIRTFIAKPFTICRVPKHTGCGPGPSASCEPQRRAVSHILILATTRSGSSFIGQLLNQHSDIFYLFEPLYHVQTTLGAAGGGSRGRPSSSTSAAGRRLLLGAYRDLLRGLFECRLHELEAYIKPAPEQHRTQRLFRRGASKALCSPPVCAPATWTPRPPPGPGVRASDGEDDGEGPPSERWEEGECVRRCGALNLTEASRACILRPHVAIKTVRIPAIGDLRALVEDPRLNLKVIQLVRDPRGILSSRIDTFPDSFRAWKIWRNSGRRPYNLDASHLSATCQDFLQSVGTGLDRPGWLKGRYMLVRYEDLAREPERKTREMYRFLGVAMDTNVRRWIVRNTRGPGASGNHKFATVRDSAATAEGWRFRLSYDMVELVQSLCNLTLAQLGYRLVNSPEELRNTSVSLAEDRTFLPFL</sequence>
<reference evidence="4 5" key="1">
    <citation type="journal article" date="2018" name="Nat. Ecol. Evol.">
        <title>Shark genomes provide insights into elasmobranch evolution and the origin of vertebrates.</title>
        <authorList>
            <person name="Hara Y"/>
            <person name="Yamaguchi K"/>
            <person name="Onimaru K"/>
            <person name="Kadota M"/>
            <person name="Koyanagi M"/>
            <person name="Keeley SD"/>
            <person name="Tatsumi K"/>
            <person name="Tanaka K"/>
            <person name="Motone F"/>
            <person name="Kageyama Y"/>
            <person name="Nozu R"/>
            <person name="Adachi N"/>
            <person name="Nishimura O"/>
            <person name="Nakagawa R"/>
            <person name="Tanegashima C"/>
            <person name="Kiyatake I"/>
            <person name="Matsumoto R"/>
            <person name="Murakumo K"/>
            <person name="Nishida K"/>
            <person name="Terakita A"/>
            <person name="Kuratani S"/>
            <person name="Sato K"/>
            <person name="Hyodo S Kuraku.S."/>
        </authorList>
    </citation>
    <scope>NUCLEOTIDE SEQUENCE [LARGE SCALE GENOMIC DNA]</scope>
</reference>
<comment type="caution">
    <text evidence="4">The sequence shown here is derived from an EMBL/GenBank/DDBJ whole genome shotgun (WGS) entry which is preliminary data.</text>
</comment>
<dbReference type="Gene3D" id="3.40.50.300">
    <property type="entry name" value="P-loop containing nucleotide triphosphate hydrolases"/>
    <property type="match status" value="1"/>
</dbReference>
<dbReference type="STRING" id="137246.A0A401SMS0"/>
<gene>
    <name evidence="4" type="ORF">chiPu_0010175</name>
</gene>
<dbReference type="GO" id="GO:0006790">
    <property type="term" value="P:sulfur compound metabolic process"/>
    <property type="evidence" value="ECO:0007669"/>
    <property type="project" value="TreeGrafter"/>
</dbReference>
<dbReference type="InterPro" id="IPR000863">
    <property type="entry name" value="Sulfotransferase_dom"/>
</dbReference>
<keyword evidence="5" id="KW-1185">Reference proteome</keyword>
<keyword evidence="1" id="KW-0808">Transferase</keyword>
<dbReference type="GO" id="GO:0045130">
    <property type="term" value="F:keratan sulfotransferase activity"/>
    <property type="evidence" value="ECO:0007669"/>
    <property type="project" value="TreeGrafter"/>
</dbReference>
<dbReference type="EC" id="2.8.2.-" evidence="1"/>
<protein>
    <recommendedName>
        <fullName evidence="1">Sulfotransferase</fullName>
        <ecNumber evidence="1">2.8.2.-</ecNumber>
    </recommendedName>
</protein>
<evidence type="ECO:0000259" key="3">
    <source>
        <dbReference type="Pfam" id="PF00685"/>
    </source>
</evidence>
<feature type="domain" description="Sulfotransferase" evidence="3">
    <location>
        <begin position="67"/>
        <end position="417"/>
    </location>
</feature>
<evidence type="ECO:0000313" key="5">
    <source>
        <dbReference type="Proteomes" id="UP000287033"/>
    </source>
</evidence>
<dbReference type="SUPFAM" id="SSF52540">
    <property type="entry name" value="P-loop containing nucleoside triphosphate hydrolases"/>
    <property type="match status" value="1"/>
</dbReference>
<comment type="similarity">
    <text evidence="1">Belongs to the sulfotransferase 1 family.</text>
</comment>
<dbReference type="Proteomes" id="UP000287033">
    <property type="component" value="Unassembled WGS sequence"/>
</dbReference>
<dbReference type="GO" id="GO:0042339">
    <property type="term" value="P:keratan sulfate proteoglycan metabolic process"/>
    <property type="evidence" value="ECO:0007669"/>
    <property type="project" value="TreeGrafter"/>
</dbReference>
<evidence type="ECO:0000256" key="2">
    <source>
        <dbReference type="SAM" id="MobiDB-lite"/>
    </source>
</evidence>
<dbReference type="InterPro" id="IPR027417">
    <property type="entry name" value="P-loop_NTPase"/>
</dbReference>
<dbReference type="GO" id="GO:0001517">
    <property type="term" value="F:N-acetylglucosamine 6-O-sulfotransferase activity"/>
    <property type="evidence" value="ECO:0007669"/>
    <property type="project" value="TreeGrafter"/>
</dbReference>
<accession>A0A401SMS0</accession>
<dbReference type="PANTHER" id="PTHR10704">
    <property type="entry name" value="CARBOHYDRATE SULFOTRANSFERASE"/>
    <property type="match status" value="1"/>
</dbReference>
<dbReference type="Pfam" id="PF00685">
    <property type="entry name" value="Sulfotransfer_1"/>
    <property type="match status" value="1"/>
</dbReference>
<dbReference type="PANTHER" id="PTHR10704:SF36">
    <property type="entry name" value="CARBOHYDRATE SULFOTRANSFERASE 1"/>
    <property type="match status" value="1"/>
</dbReference>
<dbReference type="InterPro" id="IPR051135">
    <property type="entry name" value="Gal/GlcNAc/GalNAc_ST"/>
</dbReference>
<feature type="region of interest" description="Disordered" evidence="2">
    <location>
        <begin position="179"/>
        <end position="210"/>
    </location>
</feature>
<proteinExistence type="inferred from homology"/>
<evidence type="ECO:0000313" key="4">
    <source>
        <dbReference type="EMBL" id="GCC31714.1"/>
    </source>
</evidence>
<evidence type="ECO:0000256" key="1">
    <source>
        <dbReference type="RuleBase" id="RU361155"/>
    </source>
</evidence>